<dbReference type="InterPro" id="IPR001245">
    <property type="entry name" value="Ser-Thr/Tyr_kinase_cat_dom"/>
</dbReference>
<dbReference type="Pfam" id="PF01453">
    <property type="entry name" value="B_lectin"/>
    <property type="match status" value="1"/>
</dbReference>
<evidence type="ECO:0000259" key="15">
    <source>
        <dbReference type="PROSITE" id="PS50011"/>
    </source>
</evidence>
<evidence type="ECO:0000256" key="3">
    <source>
        <dbReference type="ARBA" id="ARBA00022475"/>
    </source>
</evidence>
<protein>
    <recommendedName>
        <fullName evidence="2">non-specific serine/threonine protein kinase</fullName>
        <ecNumber evidence="2">2.7.11.1</ecNumber>
    </recommendedName>
</protein>
<comment type="caution">
    <text evidence="17">The sequence shown here is derived from an EMBL/GenBank/DDBJ whole genome shotgun (WGS) entry which is preliminary data.</text>
</comment>
<dbReference type="InterPro" id="IPR008271">
    <property type="entry name" value="Ser/Thr_kinase_AS"/>
</dbReference>
<dbReference type="InterPro" id="IPR003609">
    <property type="entry name" value="Pan_app"/>
</dbReference>
<keyword evidence="6 14" id="KW-0732">Signal</keyword>
<feature type="domain" description="Bulb-type lectin" evidence="16">
    <location>
        <begin position="33"/>
        <end position="157"/>
    </location>
</feature>
<feature type="signal peptide" evidence="14">
    <location>
        <begin position="1"/>
        <end position="24"/>
    </location>
</feature>
<dbReference type="InterPro" id="IPR000719">
    <property type="entry name" value="Prot_kinase_dom"/>
</dbReference>
<evidence type="ECO:0000256" key="5">
    <source>
        <dbReference type="ARBA" id="ARBA00022679"/>
    </source>
</evidence>
<dbReference type="GO" id="GO:0005886">
    <property type="term" value="C:plasma membrane"/>
    <property type="evidence" value="ECO:0007669"/>
    <property type="project" value="UniProtKB-SubCell"/>
</dbReference>
<evidence type="ECO:0000256" key="14">
    <source>
        <dbReference type="SAM" id="SignalP"/>
    </source>
</evidence>
<evidence type="ECO:0000313" key="17">
    <source>
        <dbReference type="EMBL" id="KAK4594732.1"/>
    </source>
</evidence>
<comment type="subcellular location">
    <subcellularLocation>
        <location evidence="1">Cell membrane</location>
        <topology evidence="1">Single-pass type I membrane protein</topology>
    </subcellularLocation>
</comment>
<keyword evidence="3" id="KW-0472">Membrane</keyword>
<feature type="domain" description="Protein kinase" evidence="15">
    <location>
        <begin position="346"/>
        <end position="639"/>
    </location>
</feature>
<reference evidence="17 18" key="1">
    <citation type="journal article" date="2023" name="G3 (Bethesda)">
        <title>A haplotype-resolved chromosome-scale genome for Quercus rubra L. provides insights into the genetics of adaptive traits for red oak species.</title>
        <authorList>
            <person name="Kapoor B."/>
            <person name="Jenkins J."/>
            <person name="Schmutz J."/>
            <person name="Zhebentyayeva T."/>
            <person name="Kuelheim C."/>
            <person name="Coggeshall M."/>
            <person name="Heim C."/>
            <person name="Lasky J.R."/>
            <person name="Leites L."/>
            <person name="Islam-Faridi N."/>
            <person name="Romero-Severson J."/>
            <person name="DeLeo V.L."/>
            <person name="Lucas S.M."/>
            <person name="Lazic D."/>
            <person name="Gailing O."/>
            <person name="Carlson J."/>
            <person name="Staton M."/>
        </authorList>
    </citation>
    <scope>NUCLEOTIDE SEQUENCE [LARGE SCALE GENOMIC DNA]</scope>
    <source>
        <strain evidence="17">Pseudo-F2</strain>
    </source>
</reference>
<name>A0AAN7J1Q1_QUERU</name>
<dbReference type="InterPro" id="IPR011009">
    <property type="entry name" value="Kinase-like_dom_sf"/>
</dbReference>
<dbReference type="SMART" id="SM00220">
    <property type="entry name" value="S_TKc"/>
    <property type="match status" value="1"/>
</dbReference>
<keyword evidence="8" id="KW-0418">Kinase</keyword>
<gene>
    <name evidence="17" type="ORF">RGQ29_018440</name>
</gene>
<evidence type="ECO:0000259" key="16">
    <source>
        <dbReference type="PROSITE" id="PS50927"/>
    </source>
</evidence>
<sequence length="693" mass="78604">MSTNVHLKFLFLLFFSSSLWDSHAQHVPGVAAPNSIKPGDTLNSSSSLNSPNGRFMLRFYLWPGAFGTTNYTYLTMFRTSDSHLVWYTRQGIPITNDFDLLTLENNAGSMKIRRHGDNPIELSSSPQPTNNTVASLLDSGNFVFNEVYSNGSKKRLLWKSFDYPGKVLLPESFSFMSKNGSQESRWLFTSTGQLLGDDPQPIAQADKCDGYNIDGGCQRWNQPLCRHHHQHGYTVELNRGYFVSEDDSSYNISDTNLGISDCKVSCWGNCNCVAYTSLFANRTGCKFWTNISNFIPIDLTYLDLVYILSPKLSHSGKNKWVWINIAISASALLVTFFCRFCYLQRRKTVVLQGVDNENRLLSLVISERSINANDIPNDRKKVPDRNVYSYECISTATNNFSLERKLGEGGFGPVYMNELILISRLQHINLVKLLGCCIFGEERMLIYEYMPNKSLDYFLFDSNGSKLLDWKKRLNIIEGIAQGLIYLHKYSRLRVIHRDLKASNILLDENMNPKISDFGMARIFKLNELEANTNRIVGTYDYMSPEYVMEGVFSTKSDVYSFGVLMLEIVSGRRSNSFYHSSDALNLVGYVLWGLWQADKGLDLVDPTISDSCVKYQVLRCIQVSLLCMKDGAIDHPTMSDMLSMLTNERTKLPLPKKPAFSIARKQIEANTPNNESNIYTMNGLSISVMDAR</sequence>
<dbReference type="PROSITE" id="PS00108">
    <property type="entry name" value="PROTEIN_KINASE_ST"/>
    <property type="match status" value="1"/>
</dbReference>
<dbReference type="SUPFAM" id="SSF51110">
    <property type="entry name" value="alpha-D-mannose-specific plant lectins"/>
    <property type="match status" value="1"/>
</dbReference>
<keyword evidence="11" id="KW-0325">Glycoprotein</keyword>
<dbReference type="PANTHER" id="PTHR27002">
    <property type="entry name" value="RECEPTOR-LIKE SERINE/THREONINE-PROTEIN KINASE SD1-8"/>
    <property type="match status" value="1"/>
</dbReference>
<evidence type="ECO:0000256" key="13">
    <source>
        <dbReference type="ARBA" id="ARBA00048679"/>
    </source>
</evidence>
<evidence type="ECO:0000256" key="1">
    <source>
        <dbReference type="ARBA" id="ARBA00004251"/>
    </source>
</evidence>
<feature type="chain" id="PRO_5042957204" description="non-specific serine/threonine protein kinase" evidence="14">
    <location>
        <begin position="25"/>
        <end position="693"/>
    </location>
</feature>
<evidence type="ECO:0000256" key="2">
    <source>
        <dbReference type="ARBA" id="ARBA00012513"/>
    </source>
</evidence>
<dbReference type="InterPro" id="IPR001480">
    <property type="entry name" value="Bulb-type_lectin_dom"/>
</dbReference>
<keyword evidence="18" id="KW-1185">Reference proteome</keyword>
<evidence type="ECO:0000256" key="8">
    <source>
        <dbReference type="ARBA" id="ARBA00022777"/>
    </source>
</evidence>
<dbReference type="Gene3D" id="1.10.510.10">
    <property type="entry name" value="Transferase(Phosphotransferase) domain 1"/>
    <property type="match status" value="1"/>
</dbReference>
<organism evidence="17 18">
    <name type="scientific">Quercus rubra</name>
    <name type="common">Northern red oak</name>
    <name type="synonym">Quercus borealis</name>
    <dbReference type="NCBI Taxonomy" id="3512"/>
    <lineage>
        <taxon>Eukaryota</taxon>
        <taxon>Viridiplantae</taxon>
        <taxon>Streptophyta</taxon>
        <taxon>Embryophyta</taxon>
        <taxon>Tracheophyta</taxon>
        <taxon>Spermatophyta</taxon>
        <taxon>Magnoliopsida</taxon>
        <taxon>eudicotyledons</taxon>
        <taxon>Gunneridae</taxon>
        <taxon>Pentapetalae</taxon>
        <taxon>rosids</taxon>
        <taxon>fabids</taxon>
        <taxon>Fagales</taxon>
        <taxon>Fagaceae</taxon>
        <taxon>Quercus</taxon>
    </lineage>
</organism>
<dbReference type="Gene3D" id="3.30.200.20">
    <property type="entry name" value="Phosphorylase Kinase, domain 1"/>
    <property type="match status" value="2"/>
</dbReference>
<evidence type="ECO:0000256" key="10">
    <source>
        <dbReference type="ARBA" id="ARBA00023157"/>
    </source>
</evidence>
<dbReference type="Pfam" id="PF07714">
    <property type="entry name" value="PK_Tyr_Ser-Thr"/>
    <property type="match status" value="1"/>
</dbReference>
<keyword evidence="5" id="KW-0808">Transferase</keyword>
<evidence type="ECO:0000256" key="9">
    <source>
        <dbReference type="ARBA" id="ARBA00022840"/>
    </source>
</evidence>
<proteinExistence type="predicted"/>
<dbReference type="AlphaFoldDB" id="A0AAN7J1Q1"/>
<dbReference type="FunFam" id="1.10.510.10:FF:000060">
    <property type="entry name" value="G-type lectin S-receptor-like serine/threonine-protein kinase"/>
    <property type="match status" value="1"/>
</dbReference>
<dbReference type="PANTHER" id="PTHR27002:SF1087">
    <property type="entry name" value="PROTEIN KINASE DOMAIN-CONTAINING PROTEIN"/>
    <property type="match status" value="1"/>
</dbReference>
<keyword evidence="4" id="KW-0723">Serine/threonine-protein kinase</keyword>
<dbReference type="PROSITE" id="PS50927">
    <property type="entry name" value="BULB_LECTIN"/>
    <property type="match status" value="1"/>
</dbReference>
<dbReference type="GO" id="GO:0004674">
    <property type="term" value="F:protein serine/threonine kinase activity"/>
    <property type="evidence" value="ECO:0007669"/>
    <property type="project" value="UniProtKB-KW"/>
</dbReference>
<keyword evidence="3" id="KW-1003">Cell membrane</keyword>
<evidence type="ECO:0000313" key="18">
    <source>
        <dbReference type="Proteomes" id="UP001324115"/>
    </source>
</evidence>
<evidence type="ECO:0000256" key="6">
    <source>
        <dbReference type="ARBA" id="ARBA00022729"/>
    </source>
</evidence>
<dbReference type="Proteomes" id="UP001324115">
    <property type="component" value="Unassembled WGS sequence"/>
</dbReference>
<dbReference type="EC" id="2.7.11.1" evidence="2"/>
<comment type="catalytic activity">
    <reaction evidence="13">
        <text>L-seryl-[protein] + ATP = O-phospho-L-seryl-[protein] + ADP + H(+)</text>
        <dbReference type="Rhea" id="RHEA:17989"/>
        <dbReference type="Rhea" id="RHEA-COMP:9863"/>
        <dbReference type="Rhea" id="RHEA-COMP:11604"/>
        <dbReference type="ChEBI" id="CHEBI:15378"/>
        <dbReference type="ChEBI" id="CHEBI:29999"/>
        <dbReference type="ChEBI" id="CHEBI:30616"/>
        <dbReference type="ChEBI" id="CHEBI:83421"/>
        <dbReference type="ChEBI" id="CHEBI:456216"/>
        <dbReference type="EC" id="2.7.11.1"/>
    </reaction>
</comment>
<dbReference type="Pfam" id="PF08276">
    <property type="entry name" value="PAN_2"/>
    <property type="match status" value="1"/>
</dbReference>
<keyword evidence="9" id="KW-0067">ATP-binding</keyword>
<accession>A0AAN7J1Q1</accession>
<keyword evidence="10" id="KW-1015">Disulfide bond</keyword>
<dbReference type="SUPFAM" id="SSF56112">
    <property type="entry name" value="Protein kinase-like (PK-like)"/>
    <property type="match status" value="1"/>
</dbReference>
<evidence type="ECO:0000256" key="7">
    <source>
        <dbReference type="ARBA" id="ARBA00022741"/>
    </source>
</evidence>
<dbReference type="InterPro" id="IPR036426">
    <property type="entry name" value="Bulb-type_lectin_dom_sf"/>
</dbReference>
<comment type="catalytic activity">
    <reaction evidence="12">
        <text>L-threonyl-[protein] + ATP = O-phospho-L-threonyl-[protein] + ADP + H(+)</text>
        <dbReference type="Rhea" id="RHEA:46608"/>
        <dbReference type="Rhea" id="RHEA-COMP:11060"/>
        <dbReference type="Rhea" id="RHEA-COMP:11605"/>
        <dbReference type="ChEBI" id="CHEBI:15378"/>
        <dbReference type="ChEBI" id="CHEBI:30013"/>
        <dbReference type="ChEBI" id="CHEBI:30616"/>
        <dbReference type="ChEBI" id="CHEBI:61977"/>
        <dbReference type="ChEBI" id="CHEBI:456216"/>
        <dbReference type="EC" id="2.7.11.1"/>
    </reaction>
</comment>
<dbReference type="PROSITE" id="PS50011">
    <property type="entry name" value="PROTEIN_KINASE_DOM"/>
    <property type="match status" value="1"/>
</dbReference>
<dbReference type="SMART" id="SM00108">
    <property type="entry name" value="B_lectin"/>
    <property type="match status" value="1"/>
</dbReference>
<dbReference type="EMBL" id="JAXUIC010000004">
    <property type="protein sequence ID" value="KAK4594732.1"/>
    <property type="molecule type" value="Genomic_DNA"/>
</dbReference>
<keyword evidence="7" id="KW-0547">Nucleotide-binding</keyword>
<evidence type="ECO:0000256" key="11">
    <source>
        <dbReference type="ARBA" id="ARBA00023180"/>
    </source>
</evidence>
<evidence type="ECO:0000256" key="4">
    <source>
        <dbReference type="ARBA" id="ARBA00022527"/>
    </source>
</evidence>
<dbReference type="GO" id="GO:0005524">
    <property type="term" value="F:ATP binding"/>
    <property type="evidence" value="ECO:0007669"/>
    <property type="project" value="UniProtKB-KW"/>
</dbReference>
<dbReference type="Gene3D" id="2.90.10.10">
    <property type="entry name" value="Bulb-type lectin domain"/>
    <property type="match status" value="1"/>
</dbReference>
<evidence type="ECO:0000256" key="12">
    <source>
        <dbReference type="ARBA" id="ARBA00047899"/>
    </source>
</evidence>